<dbReference type="GO" id="GO:0003723">
    <property type="term" value="F:RNA binding"/>
    <property type="evidence" value="ECO:0007669"/>
    <property type="project" value="UniProtKB-KW"/>
</dbReference>
<dbReference type="InterPro" id="IPR001969">
    <property type="entry name" value="Aspartic_peptidase_AS"/>
</dbReference>
<dbReference type="FunFam" id="3.10.20.370:FF:000001">
    <property type="entry name" value="Retrovirus-related Pol polyprotein from transposon 17.6-like protein"/>
    <property type="match status" value="1"/>
</dbReference>
<reference evidence="19" key="1">
    <citation type="submission" date="2025-08" db="UniProtKB">
        <authorList>
            <consortium name="RefSeq"/>
        </authorList>
    </citation>
    <scope>IDENTIFICATION</scope>
    <source>
        <strain evidence="19">Wakin</strain>
        <tissue evidence="19">Muscle</tissue>
    </source>
</reference>
<dbReference type="GeneID" id="113055010"/>
<evidence type="ECO:0000313" key="18">
    <source>
        <dbReference type="Proteomes" id="UP000515129"/>
    </source>
</evidence>
<dbReference type="Proteomes" id="UP000515129">
    <property type="component" value="Chromosome 36"/>
</dbReference>
<evidence type="ECO:0000256" key="14">
    <source>
        <dbReference type="SAM" id="MobiDB-lite"/>
    </source>
</evidence>
<evidence type="ECO:0000256" key="10">
    <source>
        <dbReference type="ARBA" id="ARBA00022908"/>
    </source>
</evidence>
<evidence type="ECO:0000256" key="2">
    <source>
        <dbReference type="ARBA" id="ARBA00012180"/>
    </source>
</evidence>
<dbReference type="GO" id="GO:0015074">
    <property type="term" value="P:DNA integration"/>
    <property type="evidence" value="ECO:0007669"/>
    <property type="project" value="UniProtKB-KW"/>
</dbReference>
<dbReference type="InterPro" id="IPR021109">
    <property type="entry name" value="Peptidase_aspartic_dom_sf"/>
</dbReference>
<evidence type="ECO:0000313" key="19">
    <source>
        <dbReference type="RefSeq" id="XP_026076710.1"/>
    </source>
</evidence>
<dbReference type="CDD" id="cd09274">
    <property type="entry name" value="RNase_HI_RT_Ty3"/>
    <property type="match status" value="1"/>
</dbReference>
<evidence type="ECO:0000256" key="4">
    <source>
        <dbReference type="ARBA" id="ARBA00022695"/>
    </source>
</evidence>
<evidence type="ECO:0000259" key="17">
    <source>
        <dbReference type="PROSITE" id="PS50994"/>
    </source>
</evidence>
<keyword evidence="4" id="KW-0548">Nucleotidyltransferase</keyword>
<keyword evidence="3" id="KW-0808">Transferase</keyword>
<dbReference type="Gene3D" id="4.10.60.10">
    <property type="entry name" value="Zinc finger, CCHC-type"/>
    <property type="match status" value="1"/>
</dbReference>
<keyword evidence="13" id="KW-0862">Zinc</keyword>
<keyword evidence="7" id="KW-0378">Hydrolase</keyword>
<dbReference type="Gene3D" id="3.10.10.10">
    <property type="entry name" value="HIV Type 1 Reverse Transcriptase, subunit A, domain 1"/>
    <property type="match status" value="1"/>
</dbReference>
<name>A0A6P6KWM4_CARAU</name>
<evidence type="ECO:0000256" key="1">
    <source>
        <dbReference type="ARBA" id="ARBA00010879"/>
    </source>
</evidence>
<feature type="domain" description="Reverse transcriptase" evidence="16">
    <location>
        <begin position="882"/>
        <end position="1061"/>
    </location>
</feature>
<dbReference type="SUPFAM" id="SSF53098">
    <property type="entry name" value="Ribonuclease H-like"/>
    <property type="match status" value="1"/>
</dbReference>
<dbReference type="PROSITE" id="PS50994">
    <property type="entry name" value="INTEGRASE"/>
    <property type="match status" value="1"/>
</dbReference>
<evidence type="ECO:0000256" key="3">
    <source>
        <dbReference type="ARBA" id="ARBA00022679"/>
    </source>
</evidence>
<feature type="region of interest" description="Disordered" evidence="14">
    <location>
        <begin position="1865"/>
        <end position="1889"/>
    </location>
</feature>
<dbReference type="OrthoDB" id="115435at2759"/>
<feature type="domain" description="Integrase catalytic" evidence="17">
    <location>
        <begin position="1502"/>
        <end position="1660"/>
    </location>
</feature>
<dbReference type="EC" id="3.1.26.4" evidence="2"/>
<keyword evidence="10" id="KW-0229">DNA integration</keyword>
<evidence type="ECO:0000256" key="9">
    <source>
        <dbReference type="ARBA" id="ARBA00022884"/>
    </source>
</evidence>
<dbReference type="GO" id="GO:0004523">
    <property type="term" value="F:RNA-DNA hybrid ribonuclease activity"/>
    <property type="evidence" value="ECO:0007669"/>
    <property type="project" value="UniProtKB-EC"/>
</dbReference>
<protein>
    <recommendedName>
        <fullName evidence="12">Gypsy retrotransposon integrase-like protein 1</fullName>
        <ecNumber evidence="2">3.1.26.4</ecNumber>
    </recommendedName>
</protein>
<dbReference type="GO" id="GO:0003964">
    <property type="term" value="F:RNA-directed DNA polymerase activity"/>
    <property type="evidence" value="ECO:0007669"/>
    <property type="project" value="UniProtKB-KW"/>
</dbReference>
<gene>
    <name evidence="19" type="primary">LOC113055010</name>
</gene>
<keyword evidence="6" id="KW-0255">Endonuclease</keyword>
<keyword evidence="11" id="KW-0695">RNA-directed DNA polymerase</keyword>
<evidence type="ECO:0000256" key="8">
    <source>
        <dbReference type="ARBA" id="ARBA00022842"/>
    </source>
</evidence>
<dbReference type="InterPro" id="IPR041588">
    <property type="entry name" value="Integrase_H2C2"/>
</dbReference>
<dbReference type="InterPro" id="IPR036397">
    <property type="entry name" value="RNaseH_sf"/>
</dbReference>
<evidence type="ECO:0000259" key="15">
    <source>
        <dbReference type="PROSITE" id="PS50158"/>
    </source>
</evidence>
<dbReference type="InterPro" id="IPR012337">
    <property type="entry name" value="RNaseH-like_sf"/>
</dbReference>
<dbReference type="Pfam" id="PF20846">
    <property type="entry name" value="PNMA_N"/>
    <property type="match status" value="1"/>
</dbReference>
<dbReference type="CDD" id="cd01647">
    <property type="entry name" value="RT_LTR"/>
    <property type="match status" value="1"/>
</dbReference>
<dbReference type="FunFam" id="3.10.10.10:FF:000004">
    <property type="entry name" value="Uncharacterized protein"/>
    <property type="match status" value="1"/>
</dbReference>
<dbReference type="InterPro" id="IPR043502">
    <property type="entry name" value="DNA/RNA_pol_sf"/>
</dbReference>
<evidence type="ECO:0000259" key="16">
    <source>
        <dbReference type="PROSITE" id="PS50878"/>
    </source>
</evidence>
<dbReference type="InterPro" id="IPR050951">
    <property type="entry name" value="Retrovirus_Pol_polyprotein"/>
</dbReference>
<dbReference type="SUPFAM" id="SSF56672">
    <property type="entry name" value="DNA/RNA polymerases"/>
    <property type="match status" value="1"/>
</dbReference>
<dbReference type="SUPFAM" id="SSF50630">
    <property type="entry name" value="Acid proteases"/>
    <property type="match status" value="1"/>
</dbReference>
<dbReference type="RefSeq" id="XP_026076710.1">
    <property type="nucleotide sequence ID" value="XM_026220925.1"/>
</dbReference>
<keyword evidence="13" id="KW-0479">Metal-binding</keyword>
<accession>A0A6P6KWM4</accession>
<evidence type="ECO:0000256" key="5">
    <source>
        <dbReference type="ARBA" id="ARBA00022722"/>
    </source>
</evidence>
<dbReference type="Pfam" id="PF17921">
    <property type="entry name" value="Integrase_H2C2"/>
    <property type="match status" value="1"/>
</dbReference>
<organism evidence="18 19">
    <name type="scientific">Carassius auratus</name>
    <name type="common">Goldfish</name>
    <dbReference type="NCBI Taxonomy" id="7957"/>
    <lineage>
        <taxon>Eukaryota</taxon>
        <taxon>Metazoa</taxon>
        <taxon>Chordata</taxon>
        <taxon>Craniata</taxon>
        <taxon>Vertebrata</taxon>
        <taxon>Euteleostomi</taxon>
        <taxon>Actinopterygii</taxon>
        <taxon>Neopterygii</taxon>
        <taxon>Teleostei</taxon>
        <taxon>Ostariophysi</taxon>
        <taxon>Cypriniformes</taxon>
        <taxon>Cyprinidae</taxon>
        <taxon>Cyprininae</taxon>
        <taxon>Carassius</taxon>
    </lineage>
</organism>
<keyword evidence="13" id="KW-0863">Zinc-finger</keyword>
<dbReference type="FunFam" id="3.30.420.10:FF:000269">
    <property type="entry name" value="Uncharacterized protein"/>
    <property type="match status" value="1"/>
</dbReference>
<dbReference type="PANTHER" id="PTHR37984">
    <property type="entry name" value="PROTEIN CBG26694"/>
    <property type="match status" value="1"/>
</dbReference>
<keyword evidence="5" id="KW-0540">Nuclease</keyword>
<dbReference type="Pfam" id="PF00665">
    <property type="entry name" value="rve"/>
    <property type="match status" value="1"/>
</dbReference>
<evidence type="ECO:0000256" key="7">
    <source>
        <dbReference type="ARBA" id="ARBA00022801"/>
    </source>
</evidence>
<dbReference type="InterPro" id="IPR041577">
    <property type="entry name" value="RT_RNaseH_2"/>
</dbReference>
<dbReference type="Pfam" id="PF00078">
    <property type="entry name" value="RVT_1"/>
    <property type="match status" value="1"/>
</dbReference>
<dbReference type="PROSITE" id="PS50878">
    <property type="entry name" value="RT_POL"/>
    <property type="match status" value="1"/>
</dbReference>
<dbReference type="Gene3D" id="3.30.420.10">
    <property type="entry name" value="Ribonuclease H-like superfamily/Ribonuclease H"/>
    <property type="match status" value="1"/>
</dbReference>
<keyword evidence="9" id="KW-0694">RNA-binding</keyword>
<keyword evidence="18" id="KW-1185">Reference proteome</keyword>
<dbReference type="InterPro" id="IPR000477">
    <property type="entry name" value="RT_dom"/>
</dbReference>
<proteinExistence type="inferred from homology"/>
<sequence>MALKSDSRLSVELSNWCKEAVVEESHAIMLMGVPATTDVACIEEAVETIKAVGRVRVRDSKKGQSPDTVLILCECREVIDPTRIPAELLRAEGEETWRVIVAPVDVPACGFSEKLAKFLHEEGKSMTDLESLFHSASSNAGSPESIIRAVGDLLEKTKPSGDSNAYRRLRMFSGTIPTPSGEENLENWMEQARLMTAECECSEKEKRRRIMESLKGPALDIVKAVRFSSPEASASQYLEALENTFGTSESGEDLYFAFRLLRQFPRESLSDFLRRIEKSLTKVVQKGGLMSHMMDKARIEQLIRGAAFDSDLMLLQLRLRERKDHPPTFLELLNELKTAEENELARRRIGTSVKSINLKTDDNPELEVVKQLRAELQELKANMRDDSAKVPVASMKIDSREKLEKQRVDTHGESEVKELKKQIHKLNKQLEVMSISSTAKPVQTKTRLDYRAMPSRHNEKPMKSKEDFFCYRCGEDGHIATKCNAPENTGKVIQKLVRSLRRAKTEGSRSKEDPVASCGPDCFSKKGLTDVREKECVPMGLVGPVSTISVELNGCPCSALLDSGSQVTIVFEQWHAKYLPQIPIQPLTGLSIWGLSACNYPYKGYILVDVSFPESLIGVKETVPVLALVCPEPQGPQQVPVIIGTNASFFQRLISLGQESGVSDAAHSLRIQSTVSIPCVQHKKWKEEVTDSVEGIVTWMGPGSLSIPQKGEKYVQCKVELKEQMREDILLVEATDENLLPAGVFVPSSVLYSSDIDVDNFKLLVCNETAKDIRIPPGTVMANVFHTDTVTVAQGDQTAVRKLNPNIFNFGNSPIPPNWEERLRKKLSARGNVFSISEWDVGKAKDVTHTIRLNDCTPFRERSRRIAPADIDDVRRHLKDLLAAGIIKESRSPYASPIVIARKKSGAIRMCIDYRTLNSRTVPDQYTTPRIEDALDCLSGSKWFSVLDLRSGYYQIEMAAEDKEKTAFICPLGFYQFERMPQGISGAPATFQRLMERAVGDMHLLQVIVYLDDLIVFGRTLEEHEERLMKVLDRLEEFGLKVSVDKCQFCQPAVKYVGHIVSADGITPDPEKVKAVNEWKIPHDLKSLRSFLGFCGFYRRFIKNYSKIVRPLTELTKGYAPVRSKQKVLPKGKYYQELEPFGERWTEECTEAFHTIIHCLTHTPVLAYADPSKQYILHVDASLQGLGAVLNQEYPEGLRPIAFASRKLSTAEQRYPIHQLEFLALKWAVVDKFHDYLYGTKFKVRTDNNPLTYVLSSAKLNATGHRWLAALATYDFSLQYKPGSQNTDADVLSRYPLDAGQTTEWIDIPRSGVKAICTRATSTYLSDESSDRLVDQLGVDSESIPDLYVCPIHLGTNHQSPLSNSDLRLAQEQDPIIGPVILDVEKGKLPNASKSSNVLETLLRQQGKKLAIRHQLLYRVTNNSFGKEKEQLVLPEKYRNEVLNSLHDESGHLGIERTTELCKDRFYWPHMTREVEKYVKNCGRCIARKTLPQKSAYLNHITSSGPMDLVCIDFLSIEPDSKGVANVLVVTDHFTRYAQAYPARDQKALTVAKILVEKFFVHYGLPARIHSDQGRDFESRLIKELLGILGIRKTRTSPYHPQGDPQPERFNRTLLSMLGTLDAAKKERWSQSVSQLVHVYNCTKSEVTGYSPYYLMFGREARLPIDVHFGNPVDGKGGANYQKYVERMKEDLRHAYKLSLQNAQKTQQRNKRLYDQRVKFRVLEKGDCVLVKNLATTGKQKLQDRWNSVPYLVLEKLQNLPVYRVKPKAGTGGVRTLHRDHLLPIGEEVRINLPAEREEVPRHMVTRSKTVKRTQKKAIRPEVDPESCKCVDITSDSDDGSHCAYYSVEQTVDLGTLSFPSYEREKVKSPARSQKDPAQVEVTGGDLPPDDDVESVSAQMLENLGDSVSDNEINESVNVTREEEQRKVGNRPRRMIKPVQKLSYDALGKSTDRPLTIVYRGMVVKIQESSKVKGTCNTLWCHPMATCEHCVNVHPNLKSEVMLQL</sequence>
<evidence type="ECO:0000256" key="13">
    <source>
        <dbReference type="PROSITE-ProRule" id="PRU00047"/>
    </source>
</evidence>
<dbReference type="Pfam" id="PF14893">
    <property type="entry name" value="PNMA"/>
    <property type="match status" value="1"/>
</dbReference>
<dbReference type="PANTHER" id="PTHR37984:SF15">
    <property type="entry name" value="INTEGRASE CATALYTIC DOMAIN-CONTAINING PROTEIN"/>
    <property type="match status" value="1"/>
</dbReference>
<evidence type="ECO:0000256" key="12">
    <source>
        <dbReference type="ARBA" id="ARBA00039658"/>
    </source>
</evidence>
<feature type="domain" description="CCHC-type" evidence="15">
    <location>
        <begin position="470"/>
        <end position="483"/>
    </location>
</feature>
<dbReference type="InterPro" id="IPR001878">
    <property type="entry name" value="Znf_CCHC"/>
</dbReference>
<dbReference type="Pfam" id="PF17919">
    <property type="entry name" value="RT_RNaseH_2"/>
    <property type="match status" value="1"/>
</dbReference>
<comment type="similarity">
    <text evidence="1">Belongs to the beta type-B retroviral polymerase family. HERV class-II K(HML-2) pol subfamily.</text>
</comment>
<dbReference type="PROSITE" id="PS50158">
    <property type="entry name" value="ZF_CCHC"/>
    <property type="match status" value="1"/>
</dbReference>
<dbReference type="GO" id="GO:0004190">
    <property type="term" value="F:aspartic-type endopeptidase activity"/>
    <property type="evidence" value="ECO:0007669"/>
    <property type="project" value="InterPro"/>
</dbReference>
<dbReference type="Gene3D" id="1.10.340.70">
    <property type="match status" value="1"/>
</dbReference>
<dbReference type="InterPro" id="IPR048271">
    <property type="entry name" value="PNMA_N"/>
</dbReference>
<dbReference type="FunFam" id="3.30.70.270:FF:000020">
    <property type="entry name" value="Transposon Tf2-6 polyprotein-like Protein"/>
    <property type="match status" value="1"/>
</dbReference>
<dbReference type="InterPro" id="IPR001584">
    <property type="entry name" value="Integrase_cat-core"/>
</dbReference>
<dbReference type="KEGG" id="caua:113055010"/>
<dbReference type="GO" id="GO:0006508">
    <property type="term" value="P:proteolysis"/>
    <property type="evidence" value="ECO:0007669"/>
    <property type="project" value="InterPro"/>
</dbReference>
<keyword evidence="8" id="KW-0460">Magnesium</keyword>
<dbReference type="Gene3D" id="3.30.70.270">
    <property type="match status" value="2"/>
</dbReference>
<dbReference type="Gene3D" id="3.10.20.370">
    <property type="match status" value="1"/>
</dbReference>
<dbReference type="InterPro" id="IPR043128">
    <property type="entry name" value="Rev_trsase/Diguanyl_cyclase"/>
</dbReference>
<dbReference type="GO" id="GO:0008270">
    <property type="term" value="F:zinc ion binding"/>
    <property type="evidence" value="ECO:0007669"/>
    <property type="project" value="UniProtKB-KW"/>
</dbReference>
<evidence type="ECO:0000256" key="6">
    <source>
        <dbReference type="ARBA" id="ARBA00022759"/>
    </source>
</evidence>
<dbReference type="FunFam" id="1.10.340.70:FF:000001">
    <property type="entry name" value="Retrovirus-related Pol polyprotein from transposon gypsy-like Protein"/>
    <property type="match status" value="1"/>
</dbReference>
<dbReference type="PROSITE" id="PS00141">
    <property type="entry name" value="ASP_PROTEASE"/>
    <property type="match status" value="1"/>
</dbReference>
<dbReference type="InterPro" id="IPR048270">
    <property type="entry name" value="PNMA_C"/>
</dbReference>
<evidence type="ECO:0000256" key="11">
    <source>
        <dbReference type="ARBA" id="ARBA00022918"/>
    </source>
</evidence>